<feature type="region of interest" description="Disordered" evidence="2">
    <location>
        <begin position="457"/>
        <end position="477"/>
    </location>
</feature>
<evidence type="ECO:0000313" key="4">
    <source>
        <dbReference type="EMBL" id="ROT86186.1"/>
    </source>
</evidence>
<keyword evidence="1" id="KW-0175">Coiled coil</keyword>
<evidence type="ECO:0000256" key="1">
    <source>
        <dbReference type="SAM" id="Coils"/>
    </source>
</evidence>
<dbReference type="Pfam" id="PF03432">
    <property type="entry name" value="Relaxase"/>
    <property type="match status" value="1"/>
</dbReference>
<evidence type="ECO:0000259" key="3">
    <source>
        <dbReference type="Pfam" id="PF03432"/>
    </source>
</evidence>
<evidence type="ECO:0000313" key="5">
    <source>
        <dbReference type="Proteomes" id="UP000285266"/>
    </source>
</evidence>
<gene>
    <name evidence="4" type="ORF">BMONG18_1694</name>
</gene>
<dbReference type="AlphaFoldDB" id="A0A423UBV3"/>
<proteinExistence type="predicted"/>
<dbReference type="RefSeq" id="WP_123645428.1">
    <property type="nucleotide sequence ID" value="NZ_QRAJ01000016.1"/>
</dbReference>
<name>A0A423UBV3_9BIFI</name>
<dbReference type="EMBL" id="QRAJ01000016">
    <property type="protein sequence ID" value="ROT86186.1"/>
    <property type="molecule type" value="Genomic_DNA"/>
</dbReference>
<reference evidence="4 5" key="1">
    <citation type="submission" date="2018-07" db="EMBL/GenBank/DDBJ databases">
        <title>The role of parmesan cheese in vectoring bovine microbiota.</title>
        <authorList>
            <person name="Lugli G.A."/>
            <person name="Milani C."/>
        </authorList>
    </citation>
    <scope>NUCLEOTIDE SEQUENCE [LARGE SCALE GENOMIC DNA]</scope>
    <source>
        <strain evidence="4 5">BMONG18</strain>
    </source>
</reference>
<feature type="coiled-coil region" evidence="1">
    <location>
        <begin position="429"/>
        <end position="456"/>
    </location>
</feature>
<dbReference type="InterPro" id="IPR005094">
    <property type="entry name" value="Endonuclease_MobA/VirD2"/>
</dbReference>
<organism evidence="4 5">
    <name type="scientific">Bifidobacterium mongoliense</name>
    <dbReference type="NCBI Taxonomy" id="518643"/>
    <lineage>
        <taxon>Bacteria</taxon>
        <taxon>Bacillati</taxon>
        <taxon>Actinomycetota</taxon>
        <taxon>Actinomycetes</taxon>
        <taxon>Bifidobacteriales</taxon>
        <taxon>Bifidobacteriaceae</taxon>
        <taxon>Bifidobacterium</taxon>
    </lineage>
</organism>
<comment type="caution">
    <text evidence="4">The sequence shown here is derived from an EMBL/GenBank/DDBJ whole genome shotgun (WGS) entry which is preliminary data.</text>
</comment>
<dbReference type="Proteomes" id="UP000285266">
    <property type="component" value="Unassembled WGS sequence"/>
</dbReference>
<sequence>MAVVKVGQVKQTLSKAMAYICNPEKTRGMELVSTNLDGEGKDPLRYAQRFMEQQQDVGTGRNGRGDSVLAHHIIQSFDPDDDVTPEQAHQIGMRLMTELTDGDQYYVIATHIDRHHLHNHIMLSPILISQDRRMRMQKGTLHKIRSISDRLCKDAGLRVLKEPKVQRYGKSRPDLYTQLKGESVKESIRLRIDRSVGRVESFDQLKRVLRSVGVFTHVRGKYLTFEDAETGMKFRDSKLGEAYDEMNIMVKIGRESLECISFNRSMIAKQDSRTVSIWVPGTKRTKRITVPRERLVIDGQTIRAWLPRDSDQVLGDRQGRYVEQIPTEGLYEYFTPPNLNIEKLIRNSFPQVYTANPRQRRRLMAQAFKVEEVNSVVTQISTVREYLLEDGMTSTQAVASLSGKIREKQTDLQTLIVASCEEGLTPEQVESLDAQIRVSEKEISDLARQVKALTGREQRLTRTDNSSSQRLGKHRSR</sequence>
<accession>A0A423UBV3</accession>
<feature type="domain" description="MobA/VirD2-like nuclease" evidence="3">
    <location>
        <begin position="19"/>
        <end position="157"/>
    </location>
</feature>
<protein>
    <submittedName>
        <fullName evidence="4">Relaxase</fullName>
    </submittedName>
</protein>
<evidence type="ECO:0000256" key="2">
    <source>
        <dbReference type="SAM" id="MobiDB-lite"/>
    </source>
</evidence>